<dbReference type="GO" id="GO:0008270">
    <property type="term" value="F:zinc ion binding"/>
    <property type="evidence" value="ECO:0007669"/>
    <property type="project" value="InterPro"/>
</dbReference>
<gene>
    <name evidence="4" type="ORF">P154DRAFT_583058</name>
</gene>
<feature type="region of interest" description="Disordered" evidence="2">
    <location>
        <begin position="72"/>
        <end position="125"/>
    </location>
</feature>
<dbReference type="EMBL" id="ML977722">
    <property type="protein sequence ID" value="KAF1993195.1"/>
    <property type="molecule type" value="Genomic_DNA"/>
</dbReference>
<dbReference type="InterPro" id="IPR001138">
    <property type="entry name" value="Zn2Cys6_DnaBD"/>
</dbReference>
<dbReference type="Proteomes" id="UP000799779">
    <property type="component" value="Unassembled WGS sequence"/>
</dbReference>
<evidence type="ECO:0000256" key="1">
    <source>
        <dbReference type="ARBA" id="ARBA00023242"/>
    </source>
</evidence>
<dbReference type="PROSITE" id="PS50048">
    <property type="entry name" value="ZN2_CY6_FUNGAL_2"/>
    <property type="match status" value="1"/>
</dbReference>
<feature type="compositionally biased region" description="Basic residues" evidence="2">
    <location>
        <begin position="72"/>
        <end position="84"/>
    </location>
</feature>
<evidence type="ECO:0000259" key="3">
    <source>
        <dbReference type="PROSITE" id="PS50048"/>
    </source>
</evidence>
<feature type="region of interest" description="Disordered" evidence="2">
    <location>
        <begin position="298"/>
        <end position="325"/>
    </location>
</feature>
<feature type="domain" description="Zn(2)-C6 fungal-type" evidence="3">
    <location>
        <begin position="17"/>
        <end position="50"/>
    </location>
</feature>
<organism evidence="4 5">
    <name type="scientific">Amniculicola lignicola CBS 123094</name>
    <dbReference type="NCBI Taxonomy" id="1392246"/>
    <lineage>
        <taxon>Eukaryota</taxon>
        <taxon>Fungi</taxon>
        <taxon>Dikarya</taxon>
        <taxon>Ascomycota</taxon>
        <taxon>Pezizomycotina</taxon>
        <taxon>Dothideomycetes</taxon>
        <taxon>Pleosporomycetidae</taxon>
        <taxon>Pleosporales</taxon>
        <taxon>Amniculicolaceae</taxon>
        <taxon>Amniculicola</taxon>
    </lineage>
</organism>
<sequence>MATFQQPVPGVSSRRSACDKCRLSKARCLRKDHNQDRCDRCVRARSECTTSPVFKLRNWQLPNDLHNSFQHKKVVKKRPRHGNQQHRPSITNEASLDQELNLSESTKEQSIPHDDDVDRDCGGPKPVLSSIASDSQCEQALCLFQETPMDFFENLADIHLPSEEAFSEVPLLSRFNPTPTSQSPFLPFLDQQDTFETAPQLSSICSSSRTFVEEPLENNDIAAEKITQTALQQIAKLDYTVVTLLERLDVELPKGKNGTAFLPGEDVSLPLIVEDTVAKTIEYLEILKQLTDSVVSTSCASRSTTSDPRNMRWSSYSRSPPDHNLDENYDSDELNSCGEISGSASTVPKVPDPDTASLLRVLLVYVHLLRLQVGLFAKSGSLQALILIETVTNLFEKIDVLLGLPEEFKMNKYRAQQQGLLNVPHFSDVAWSILRRVDKEGGDDGKGGIKSLRKHMVKVKRLLRERFAP</sequence>
<reference evidence="4" key="1">
    <citation type="journal article" date="2020" name="Stud. Mycol.">
        <title>101 Dothideomycetes genomes: a test case for predicting lifestyles and emergence of pathogens.</title>
        <authorList>
            <person name="Haridas S."/>
            <person name="Albert R."/>
            <person name="Binder M."/>
            <person name="Bloem J."/>
            <person name="Labutti K."/>
            <person name="Salamov A."/>
            <person name="Andreopoulos B."/>
            <person name="Baker S."/>
            <person name="Barry K."/>
            <person name="Bills G."/>
            <person name="Bluhm B."/>
            <person name="Cannon C."/>
            <person name="Castanera R."/>
            <person name="Culley D."/>
            <person name="Daum C."/>
            <person name="Ezra D."/>
            <person name="Gonzalez J."/>
            <person name="Henrissat B."/>
            <person name="Kuo A."/>
            <person name="Liang C."/>
            <person name="Lipzen A."/>
            <person name="Lutzoni F."/>
            <person name="Magnuson J."/>
            <person name="Mondo S."/>
            <person name="Nolan M."/>
            <person name="Ohm R."/>
            <person name="Pangilinan J."/>
            <person name="Park H.-J."/>
            <person name="Ramirez L."/>
            <person name="Alfaro M."/>
            <person name="Sun H."/>
            <person name="Tritt A."/>
            <person name="Yoshinaga Y."/>
            <person name="Zwiers L.-H."/>
            <person name="Turgeon B."/>
            <person name="Goodwin S."/>
            <person name="Spatafora J."/>
            <person name="Crous P."/>
            <person name="Grigoriev I."/>
        </authorList>
    </citation>
    <scope>NUCLEOTIDE SEQUENCE</scope>
    <source>
        <strain evidence="4">CBS 123094</strain>
    </source>
</reference>
<dbReference type="OrthoDB" id="3434319at2759"/>
<name>A0A6A5W260_9PLEO</name>
<feature type="compositionally biased region" description="Polar residues" evidence="2">
    <location>
        <begin position="85"/>
        <end position="104"/>
    </location>
</feature>
<dbReference type="InterPro" id="IPR036864">
    <property type="entry name" value="Zn2-C6_fun-type_DNA-bd_sf"/>
</dbReference>
<dbReference type="Gene3D" id="4.10.240.10">
    <property type="entry name" value="Zn(2)-C6 fungal-type DNA-binding domain"/>
    <property type="match status" value="1"/>
</dbReference>
<dbReference type="CDD" id="cd00067">
    <property type="entry name" value="GAL4"/>
    <property type="match status" value="1"/>
</dbReference>
<evidence type="ECO:0000313" key="4">
    <source>
        <dbReference type="EMBL" id="KAF1993195.1"/>
    </source>
</evidence>
<feature type="compositionally biased region" description="Basic and acidic residues" evidence="2">
    <location>
        <begin position="105"/>
        <end position="122"/>
    </location>
</feature>
<protein>
    <recommendedName>
        <fullName evidence="3">Zn(2)-C6 fungal-type domain-containing protein</fullName>
    </recommendedName>
</protein>
<dbReference type="GO" id="GO:0000981">
    <property type="term" value="F:DNA-binding transcription factor activity, RNA polymerase II-specific"/>
    <property type="evidence" value="ECO:0007669"/>
    <property type="project" value="InterPro"/>
</dbReference>
<keyword evidence="1" id="KW-0539">Nucleus</keyword>
<accession>A0A6A5W260</accession>
<keyword evidence="5" id="KW-1185">Reference proteome</keyword>
<dbReference type="PROSITE" id="PS00463">
    <property type="entry name" value="ZN2_CY6_FUNGAL_1"/>
    <property type="match status" value="1"/>
</dbReference>
<proteinExistence type="predicted"/>
<feature type="compositionally biased region" description="Polar residues" evidence="2">
    <location>
        <begin position="298"/>
        <end position="318"/>
    </location>
</feature>
<evidence type="ECO:0000313" key="5">
    <source>
        <dbReference type="Proteomes" id="UP000799779"/>
    </source>
</evidence>
<dbReference type="AlphaFoldDB" id="A0A6A5W260"/>
<dbReference type="SUPFAM" id="SSF57701">
    <property type="entry name" value="Zn2/Cys6 DNA-binding domain"/>
    <property type="match status" value="1"/>
</dbReference>
<evidence type="ECO:0000256" key="2">
    <source>
        <dbReference type="SAM" id="MobiDB-lite"/>
    </source>
</evidence>